<dbReference type="AlphaFoldDB" id="A0A0D0AD89"/>
<evidence type="ECO:0000313" key="1">
    <source>
        <dbReference type="EMBL" id="KIK39681.1"/>
    </source>
</evidence>
<sequence length="63" mass="7249">MPFPNKVCVWHCVFSRMQSPEYQGFGQSGPKYLRPKSGTRAASQRHIERSYINPARCLSVSYI</sequence>
<gene>
    <name evidence="1" type="ORF">CY34DRAFT_320425</name>
</gene>
<keyword evidence="2" id="KW-1185">Reference proteome</keyword>
<dbReference type="EMBL" id="KN835332">
    <property type="protein sequence ID" value="KIK39681.1"/>
    <property type="molecule type" value="Genomic_DNA"/>
</dbReference>
<dbReference type="HOGENOM" id="CLU_2887324_0_0_1"/>
<reference evidence="2" key="2">
    <citation type="submission" date="2015-01" db="EMBL/GenBank/DDBJ databases">
        <title>Evolutionary Origins and Diversification of the Mycorrhizal Mutualists.</title>
        <authorList>
            <consortium name="DOE Joint Genome Institute"/>
            <consortium name="Mycorrhizal Genomics Consortium"/>
            <person name="Kohler A."/>
            <person name="Kuo A."/>
            <person name="Nagy L.G."/>
            <person name="Floudas D."/>
            <person name="Copeland A."/>
            <person name="Barry K.W."/>
            <person name="Cichocki N."/>
            <person name="Veneault-Fourrey C."/>
            <person name="LaButti K."/>
            <person name="Lindquist E.A."/>
            <person name="Lipzen A."/>
            <person name="Lundell T."/>
            <person name="Morin E."/>
            <person name="Murat C."/>
            <person name="Riley R."/>
            <person name="Ohm R."/>
            <person name="Sun H."/>
            <person name="Tunlid A."/>
            <person name="Henrissat B."/>
            <person name="Grigoriev I.V."/>
            <person name="Hibbett D.S."/>
            <person name="Martin F."/>
        </authorList>
    </citation>
    <scope>NUCLEOTIDE SEQUENCE [LARGE SCALE GENOMIC DNA]</scope>
    <source>
        <strain evidence="2">UH-Slu-Lm8-n1</strain>
    </source>
</reference>
<organism evidence="1 2">
    <name type="scientific">Suillus luteus UH-Slu-Lm8-n1</name>
    <dbReference type="NCBI Taxonomy" id="930992"/>
    <lineage>
        <taxon>Eukaryota</taxon>
        <taxon>Fungi</taxon>
        <taxon>Dikarya</taxon>
        <taxon>Basidiomycota</taxon>
        <taxon>Agaricomycotina</taxon>
        <taxon>Agaricomycetes</taxon>
        <taxon>Agaricomycetidae</taxon>
        <taxon>Boletales</taxon>
        <taxon>Suillineae</taxon>
        <taxon>Suillaceae</taxon>
        <taxon>Suillus</taxon>
    </lineage>
</organism>
<name>A0A0D0AD89_9AGAM</name>
<reference evidence="1 2" key="1">
    <citation type="submission" date="2014-04" db="EMBL/GenBank/DDBJ databases">
        <authorList>
            <consortium name="DOE Joint Genome Institute"/>
            <person name="Kuo A."/>
            <person name="Ruytinx J."/>
            <person name="Rineau F."/>
            <person name="Colpaert J."/>
            <person name="Kohler A."/>
            <person name="Nagy L.G."/>
            <person name="Floudas D."/>
            <person name="Copeland A."/>
            <person name="Barry K.W."/>
            <person name="Cichocki N."/>
            <person name="Veneault-Fourrey C."/>
            <person name="LaButti K."/>
            <person name="Lindquist E.A."/>
            <person name="Lipzen A."/>
            <person name="Lundell T."/>
            <person name="Morin E."/>
            <person name="Murat C."/>
            <person name="Sun H."/>
            <person name="Tunlid A."/>
            <person name="Henrissat B."/>
            <person name="Grigoriev I.V."/>
            <person name="Hibbett D.S."/>
            <person name="Martin F."/>
            <person name="Nordberg H.P."/>
            <person name="Cantor M.N."/>
            <person name="Hua S.X."/>
        </authorList>
    </citation>
    <scope>NUCLEOTIDE SEQUENCE [LARGE SCALE GENOMIC DNA]</scope>
    <source>
        <strain evidence="1 2">UH-Slu-Lm8-n1</strain>
    </source>
</reference>
<dbReference type="InParanoid" id="A0A0D0AD89"/>
<proteinExistence type="predicted"/>
<accession>A0A0D0AD89</accession>
<protein>
    <submittedName>
        <fullName evidence="1">Uncharacterized protein</fullName>
    </submittedName>
</protein>
<dbReference type="Proteomes" id="UP000054485">
    <property type="component" value="Unassembled WGS sequence"/>
</dbReference>
<evidence type="ECO:0000313" key="2">
    <source>
        <dbReference type="Proteomes" id="UP000054485"/>
    </source>
</evidence>